<protein>
    <recommendedName>
        <fullName evidence="3">LTXXQ motif family protein</fullName>
    </recommendedName>
</protein>
<name>A0A1W2E811_9SPHI</name>
<sequence length="163" mass="19829">MTLHRHFKYTLMKQLLVTLLFMFPALVMAQKYTERMNDEIEAYKIGFLTQKLDLSADEAKIFWPIYNNWQKEQTALRKERMQKMINYRKIAEIEELSDTEIQNLIENSFSIKQRELNLERKYYYRLKSSLPIKIVGKFYRAQEAFKKEILVKYRFNNARPQPN</sequence>
<evidence type="ECO:0008006" key="3">
    <source>
        <dbReference type="Google" id="ProtNLM"/>
    </source>
</evidence>
<evidence type="ECO:0000313" key="1">
    <source>
        <dbReference type="EMBL" id="SMD05805.1"/>
    </source>
</evidence>
<proteinExistence type="predicted"/>
<reference evidence="2" key="1">
    <citation type="submission" date="2017-04" db="EMBL/GenBank/DDBJ databases">
        <authorList>
            <person name="Varghese N."/>
            <person name="Submissions S."/>
        </authorList>
    </citation>
    <scope>NUCLEOTIDE SEQUENCE [LARGE SCALE GENOMIC DNA]</scope>
    <source>
        <strain evidence="2">DSM 12126</strain>
    </source>
</reference>
<accession>A0A1W2E811</accession>
<dbReference type="AlphaFoldDB" id="A0A1W2E811"/>
<keyword evidence="2" id="KW-1185">Reference proteome</keyword>
<gene>
    <name evidence="1" type="ORF">SAMN04488524_4522</name>
</gene>
<dbReference type="EMBL" id="FWXT01000005">
    <property type="protein sequence ID" value="SMD05805.1"/>
    <property type="molecule type" value="Genomic_DNA"/>
</dbReference>
<evidence type="ECO:0000313" key="2">
    <source>
        <dbReference type="Proteomes" id="UP000192756"/>
    </source>
</evidence>
<organism evidence="1 2">
    <name type="scientific">Pedobacter africanus</name>
    <dbReference type="NCBI Taxonomy" id="151894"/>
    <lineage>
        <taxon>Bacteria</taxon>
        <taxon>Pseudomonadati</taxon>
        <taxon>Bacteroidota</taxon>
        <taxon>Sphingobacteriia</taxon>
        <taxon>Sphingobacteriales</taxon>
        <taxon>Sphingobacteriaceae</taxon>
        <taxon>Pedobacter</taxon>
    </lineage>
</organism>
<dbReference type="STRING" id="151894.SAMN04488524_4522"/>
<dbReference type="Proteomes" id="UP000192756">
    <property type="component" value="Unassembled WGS sequence"/>
</dbReference>